<organism evidence="2 3">
    <name type="scientific">Vibrio nigripulchritudo</name>
    <dbReference type="NCBI Taxonomy" id="28173"/>
    <lineage>
        <taxon>Bacteria</taxon>
        <taxon>Pseudomonadati</taxon>
        <taxon>Pseudomonadota</taxon>
        <taxon>Gammaproteobacteria</taxon>
        <taxon>Vibrionales</taxon>
        <taxon>Vibrionaceae</taxon>
        <taxon>Vibrio</taxon>
    </lineage>
</organism>
<dbReference type="PATRIC" id="fig|1260221.3.peg.1832"/>
<keyword evidence="3" id="KW-1185">Reference proteome</keyword>
<proteinExistence type="predicted"/>
<dbReference type="RefSeq" id="WP_022550875.1">
    <property type="nucleotide sequence ID" value="NC_022528.1"/>
</dbReference>
<keyword evidence="1" id="KW-1133">Transmembrane helix</keyword>
<dbReference type="Proteomes" id="UP000016895">
    <property type="component" value="Chromosome 1"/>
</dbReference>
<reference evidence="2 3" key="1">
    <citation type="journal article" date="2013" name="ISME J.">
        <title>Comparative genomics of pathogenic lineages of Vibrio nigripulchritudo identifies virulence-associated traits.</title>
        <authorList>
            <person name="Goudenege D."/>
            <person name="Labreuche Y."/>
            <person name="Krin E."/>
            <person name="Ansquer D."/>
            <person name="Mangenot S."/>
            <person name="Calteau A."/>
            <person name="Medigue C."/>
            <person name="Mazel D."/>
            <person name="Polz M.F."/>
            <person name="Le Roux F."/>
        </authorList>
    </citation>
    <scope>NUCLEOTIDE SEQUENCE [LARGE SCALE GENOMIC DNA]</scope>
    <source>
        <strain evidence="3">SnF1</strain>
    </source>
</reference>
<accession>U4KFP7</accession>
<feature type="transmembrane region" description="Helical" evidence="1">
    <location>
        <begin position="58"/>
        <end position="77"/>
    </location>
</feature>
<protein>
    <submittedName>
        <fullName evidence="2">Uncharacterized protein</fullName>
    </submittedName>
</protein>
<keyword evidence="1" id="KW-0472">Membrane</keyword>
<feature type="transmembrane region" description="Helical" evidence="1">
    <location>
        <begin position="23"/>
        <end position="46"/>
    </location>
</feature>
<gene>
    <name evidence="2" type="ORF">VIBNI_A1928</name>
</gene>
<dbReference type="OrthoDB" id="9937448at2"/>
<evidence type="ECO:0000313" key="3">
    <source>
        <dbReference type="Proteomes" id="UP000016895"/>
    </source>
</evidence>
<sequence length="83" mass="9068">MKDTTTQSSTQPEVNKPASGSKVYLIVCLSSFAFYLVNILAGWASIRFEFPVTPLDVVPEALLLLVAVVSGVIFVLLQEKHTQ</sequence>
<dbReference type="STRING" id="28173.VIBNI_A1928"/>
<dbReference type="AlphaFoldDB" id="U4KFP7"/>
<dbReference type="KEGG" id="vni:VIBNI_A1928"/>
<name>U4KFP7_9VIBR</name>
<keyword evidence="1" id="KW-0812">Transmembrane</keyword>
<dbReference type="EMBL" id="FO203526">
    <property type="protein sequence ID" value="CCO58023.1"/>
    <property type="molecule type" value="Genomic_DNA"/>
</dbReference>
<evidence type="ECO:0000256" key="1">
    <source>
        <dbReference type="SAM" id="Phobius"/>
    </source>
</evidence>
<evidence type="ECO:0000313" key="2">
    <source>
        <dbReference type="EMBL" id="CCO58023.1"/>
    </source>
</evidence>